<proteinExistence type="predicted"/>
<feature type="domain" description="Symplekin/Pta1 N-terminal" evidence="2">
    <location>
        <begin position="108"/>
        <end position="318"/>
    </location>
</feature>
<gene>
    <name evidence="4" type="ORF">BRARA_B00024</name>
</gene>
<evidence type="ECO:0000313" key="5">
    <source>
        <dbReference type="Proteomes" id="UP000264353"/>
    </source>
</evidence>
<evidence type="ECO:0000259" key="2">
    <source>
        <dbReference type="Pfam" id="PF11935"/>
    </source>
</evidence>
<protein>
    <recommendedName>
        <fullName evidence="6">Symplekin C-terminal domain-containing protein</fullName>
    </recommendedName>
</protein>
<feature type="compositionally biased region" description="Low complexity" evidence="1">
    <location>
        <begin position="1334"/>
        <end position="1354"/>
    </location>
</feature>
<accession>A0A398A847</accession>
<dbReference type="EMBL" id="CM010629">
    <property type="protein sequence ID" value="RID72844.1"/>
    <property type="molecule type" value="Genomic_DNA"/>
</dbReference>
<feature type="compositionally biased region" description="Polar residues" evidence="1">
    <location>
        <begin position="1415"/>
        <end position="1429"/>
    </location>
</feature>
<feature type="region of interest" description="Disordered" evidence="1">
    <location>
        <begin position="388"/>
        <end position="429"/>
    </location>
</feature>
<reference evidence="4 5" key="1">
    <citation type="submission" date="2018-06" db="EMBL/GenBank/DDBJ databases">
        <title>WGS assembly of Brassica rapa FPsc.</title>
        <authorList>
            <person name="Bowman J."/>
            <person name="Kohchi T."/>
            <person name="Yamato K."/>
            <person name="Jenkins J."/>
            <person name="Shu S."/>
            <person name="Ishizaki K."/>
            <person name="Yamaoka S."/>
            <person name="Nishihama R."/>
            <person name="Nakamura Y."/>
            <person name="Berger F."/>
            <person name="Adam C."/>
            <person name="Aki S."/>
            <person name="Althoff F."/>
            <person name="Araki T."/>
            <person name="Arteaga-Vazquez M."/>
            <person name="Balasubrmanian S."/>
            <person name="Bauer D."/>
            <person name="Boehm C."/>
            <person name="Briginshaw L."/>
            <person name="Caballero-Perez J."/>
            <person name="Catarino B."/>
            <person name="Chen F."/>
            <person name="Chiyoda S."/>
            <person name="Chovatia M."/>
            <person name="Davies K."/>
            <person name="Delmans M."/>
            <person name="Demura T."/>
            <person name="Dierschke T."/>
            <person name="Dolan L."/>
            <person name="Dorantes-Acosta A."/>
            <person name="Eklund D."/>
            <person name="Florent S."/>
            <person name="Flores-Sandoval E."/>
            <person name="Fujiyama A."/>
            <person name="Fukuzawa H."/>
            <person name="Galik B."/>
            <person name="Grimanelli D."/>
            <person name="Grimwood J."/>
            <person name="Grossniklaus U."/>
            <person name="Hamada T."/>
            <person name="Haseloff J."/>
            <person name="Hetherington A."/>
            <person name="Higo A."/>
            <person name="Hirakawa Y."/>
            <person name="Hundley H."/>
            <person name="Ikeda Y."/>
            <person name="Inoue K."/>
            <person name="Inoue S."/>
            <person name="Ishida S."/>
            <person name="Jia Q."/>
            <person name="Kakita M."/>
            <person name="Kanazawa T."/>
            <person name="Kawai Y."/>
            <person name="Kawashima T."/>
            <person name="Kennedy M."/>
            <person name="Kinose K."/>
            <person name="Kinoshita T."/>
            <person name="Kohara Y."/>
            <person name="Koide E."/>
            <person name="Komatsu K."/>
            <person name="Kopischke S."/>
            <person name="Kubo M."/>
            <person name="Kyozuka J."/>
            <person name="Lagercrantz U."/>
            <person name="Lin S."/>
            <person name="Lindquist E."/>
            <person name="Lipzen A."/>
            <person name="Lu C."/>
            <person name="Luna E."/>
            <person name="Martienssen R."/>
            <person name="Minamino N."/>
            <person name="Mizutani M."/>
            <person name="Mizutani M."/>
            <person name="Mochizuki N."/>
            <person name="Monte I."/>
            <person name="Mosher R."/>
            <person name="Nagasaki H."/>
            <person name="Nakagami H."/>
            <person name="Naramoto S."/>
            <person name="Nishitani K."/>
            <person name="Ohtani M."/>
            <person name="Okamoto T."/>
            <person name="Okumura M."/>
            <person name="Phillips J."/>
            <person name="Pollak B."/>
            <person name="Reinders A."/>
            <person name="Roevekamp M."/>
            <person name="Sano R."/>
            <person name="Sawa S."/>
            <person name="Schmid M."/>
            <person name="Shirakawa M."/>
            <person name="Solano R."/>
            <person name="Spunde A."/>
            <person name="Suetsugu N."/>
            <person name="Sugano S."/>
            <person name="Sugiyama A."/>
            <person name="Sun R."/>
            <person name="Suzuki Y."/>
            <person name="Takenaka M."/>
            <person name="Takezawa D."/>
            <person name="Tomogane H."/>
            <person name="Tsuzuki M."/>
            <person name="Ueda T."/>
            <person name="Umeda M."/>
            <person name="Ward J."/>
            <person name="Watanabe Y."/>
            <person name="Yazaki K."/>
            <person name="Yokoyama R."/>
            <person name="Yoshitake Y."/>
            <person name="Yotsui I."/>
            <person name="Zachgo S."/>
            <person name="Schmutz J."/>
        </authorList>
    </citation>
    <scope>NUCLEOTIDE SEQUENCE [LARGE SCALE GENOMIC DNA]</scope>
    <source>
        <strain evidence="5">cv. B-3</strain>
    </source>
</reference>
<dbReference type="Pfam" id="PF11935">
    <property type="entry name" value="SYMPK_PTA1_N"/>
    <property type="match status" value="1"/>
</dbReference>
<dbReference type="SUPFAM" id="SSF48371">
    <property type="entry name" value="ARM repeat"/>
    <property type="match status" value="1"/>
</dbReference>
<feature type="compositionally biased region" description="Polar residues" evidence="1">
    <location>
        <begin position="391"/>
        <end position="406"/>
    </location>
</feature>
<feature type="domain" description="Symplekin C-terminal" evidence="3">
    <location>
        <begin position="1051"/>
        <end position="1229"/>
    </location>
</feature>
<feature type="region of interest" description="Disordered" evidence="1">
    <location>
        <begin position="1267"/>
        <end position="1466"/>
    </location>
</feature>
<sequence>MVGAIMAASSYSYSYSREKLQGLARSAKSATDLPPKLHRLRNLRRNLQGEASVFPAELLPLLFDLLSDQFGAARKFVAQILGEVGLNYVELLPEIVPLFIKSLQDDTPAVVRQVIASASALFRSTLHKFALQGLHSSELDELLQSSWSWMLKLKDEICSLAFKQGNSGVKLCAMKFVEALILLYTPDPSLSLDSQDFNISILRGGHPVLNIGDLSIEASQKLGSLLDQLRHPAAKSLNSSTIIFLINSLSSVAKKRPAYCGRILPVLLSLDAPSFLKGVHAAAANLALKTVFLSCLECTHPAAAPWKDRLIGALKEIEGGSRAEKAEDLFYTTNGSVQDKDCVEDTKVSVEENSLRASSAVTESNFGRKRSGSEYNIDLNGDALTGKRSRITPSVSGESTEGLNGNSVGSLPLVTSTSTGPSSSRGVSDTGPVQQLVAMFGALVAQGEKAIGSLEILISSISADLLADVVMANMHNILLNGSSYADDTDELVMNMSIVGSDAQIKYPPSFVAGVLSLSTAFPPVAALINPHTPKTENEGEELCVNHVDQPIFPAVDAVIASGLSASSVNEEGNIELPPNVDYRRNIESGIPGLDSSAQRYVLSEAPVTSVLGSKNVEAASKNQDTSASGELLLAVIPSVSVDKSEEFSPKATGIGSNSLVSSTATSLASAPQFVLPKISAPVVNLSDEEKDSLQKLVFSRIVEAYKQVSMSGGSQLRFSLLAHLGVEFPSELDPWKMLQEHILSDYLSHEGHELTVRVLYRLYGEAEAEQDFFSSTTAASAYESFLVAVAEALRDSFPPSDKSLSKLLGDSPFLPKSVLKLLESFCCPESSDKVEKDLPSGDRVTQGLSAVWSLILTRPGIRNDCLKIALQSAVHPLEEIRMKAIRLVANKLYSLSFITQQIEEFAKDKLFSVVSCISSERGGAETLSNDCVKPVSGGGMDSSLEATSVTEAQRCLSLYFALCTKKHALFVHVFSIYKDASDPVKQAIHRQIPILVRTMGSSSELLKIIADPPNGSENLLMQVLQTLTEAAKPSSELIHTIRKLFDTRIKDVEIIFPILPFMTRDDVLRVFPHMVNLPMEKFQVALSRVLQGPSQSGPVLSPSEVLIAIHSIDPARDGIPLKQITDACNTCFAQRQTFTQQVLASVLNQLVQQIPLPMLFMRTVLQAIGAFPALSDFILEILSRLVSKQIWKYPKLWVGFLKCAQSTQPQSYKVLLQLPPTQLGNALTKISSLRAPLAAHASQPDIQSSLPRSTLAVLGLVPDSQGTQTSQVQASETQESQVQASETQENQVQASETQESQVQASETQESQVQASETQESQMQASETQECQGKQQASESQEQTSPSQQVSVPLSHSETDHNQETSQVVASHSQSSPIATGRSETSQSQSSPIGAGQSEVSQTTQVSDSDPPPAPTSHTQTSDSQVSEGQRQPDNEKMEEDTATSENERSEVDKSKESSAEEEEEEE</sequence>
<dbReference type="Gene3D" id="1.25.10.10">
    <property type="entry name" value="Leucine-rich Repeat Variant"/>
    <property type="match status" value="1"/>
</dbReference>
<feature type="compositionally biased region" description="Polar residues" evidence="1">
    <location>
        <begin position="1267"/>
        <end position="1333"/>
    </location>
</feature>
<dbReference type="PANTHER" id="PTHR47184:SF2">
    <property type="entry name" value="SYMPLEKIN"/>
    <property type="match status" value="1"/>
</dbReference>
<dbReference type="Pfam" id="PF12295">
    <property type="entry name" value="Symplekin_C"/>
    <property type="match status" value="1"/>
</dbReference>
<dbReference type="InterPro" id="IPR032460">
    <property type="entry name" value="Symplekin/Pta1_N"/>
</dbReference>
<dbReference type="PANTHER" id="PTHR47184">
    <property type="entry name" value="PHOSPHATIDYLINOSITOL 3-AND 4-KINASE FAMILY PROTEIN-RELATED"/>
    <property type="match status" value="1"/>
</dbReference>
<feature type="compositionally biased region" description="Polar residues" evidence="1">
    <location>
        <begin position="1363"/>
        <end position="1407"/>
    </location>
</feature>
<evidence type="ECO:0000313" key="4">
    <source>
        <dbReference type="EMBL" id="RID72844.1"/>
    </source>
</evidence>
<evidence type="ECO:0000256" key="1">
    <source>
        <dbReference type="SAM" id="MobiDB-lite"/>
    </source>
</evidence>
<feature type="compositionally biased region" description="Low complexity" evidence="1">
    <location>
        <begin position="407"/>
        <end position="428"/>
    </location>
</feature>
<name>A0A398A847_BRACM</name>
<evidence type="ECO:0008006" key="6">
    <source>
        <dbReference type="Google" id="ProtNLM"/>
    </source>
</evidence>
<dbReference type="InterPro" id="IPR016024">
    <property type="entry name" value="ARM-type_fold"/>
</dbReference>
<dbReference type="InterPro" id="IPR022075">
    <property type="entry name" value="Symplekin_C"/>
</dbReference>
<organism evidence="4 5">
    <name type="scientific">Brassica campestris</name>
    <name type="common">Field mustard</name>
    <dbReference type="NCBI Taxonomy" id="3711"/>
    <lineage>
        <taxon>Eukaryota</taxon>
        <taxon>Viridiplantae</taxon>
        <taxon>Streptophyta</taxon>
        <taxon>Embryophyta</taxon>
        <taxon>Tracheophyta</taxon>
        <taxon>Spermatophyta</taxon>
        <taxon>Magnoliopsida</taxon>
        <taxon>eudicotyledons</taxon>
        <taxon>Gunneridae</taxon>
        <taxon>Pentapetalae</taxon>
        <taxon>rosids</taxon>
        <taxon>malvids</taxon>
        <taxon>Brassicales</taxon>
        <taxon>Brassicaceae</taxon>
        <taxon>Brassiceae</taxon>
        <taxon>Brassica</taxon>
    </lineage>
</organism>
<dbReference type="InterPro" id="IPR011989">
    <property type="entry name" value="ARM-like"/>
</dbReference>
<dbReference type="Proteomes" id="UP000264353">
    <property type="component" value="Chromosome A2"/>
</dbReference>
<feature type="compositionally biased region" description="Basic and acidic residues" evidence="1">
    <location>
        <begin position="1445"/>
        <end position="1458"/>
    </location>
</feature>
<evidence type="ECO:0000259" key="3">
    <source>
        <dbReference type="Pfam" id="PF12295"/>
    </source>
</evidence>